<accession>A0A183N312</accession>
<name>A0A183N312_9TREM</name>
<dbReference type="Proteomes" id="UP000277204">
    <property type="component" value="Unassembled WGS sequence"/>
</dbReference>
<reference evidence="1 2" key="1">
    <citation type="submission" date="2018-11" db="EMBL/GenBank/DDBJ databases">
        <authorList>
            <consortium name="Pathogen Informatics"/>
        </authorList>
    </citation>
    <scope>NUCLEOTIDE SEQUENCE [LARGE SCALE GENOMIC DNA]</scope>
    <source>
        <strain evidence="1 2">Zambia</strain>
    </source>
</reference>
<dbReference type="Pfam" id="PF20049">
    <property type="entry name" value="DUF6451"/>
    <property type="match status" value="1"/>
</dbReference>
<evidence type="ECO:0000313" key="1">
    <source>
        <dbReference type="EMBL" id="VDP44215.1"/>
    </source>
</evidence>
<dbReference type="InterPro" id="IPR045609">
    <property type="entry name" value="DUF6451"/>
</dbReference>
<sequence>MQLDYLDFADDLTLLLQTQQQIREKISVAAASTAVGLNTHKAKTKIRRCNTTCVNRITLDGEALKDIKTYTNLVSIIDEQGGSDADVKARIGKARAAYLQLKDIWNSKQLSTNTKVDTFRLYEVLLVRALSNSECLWHFKVQMVLDRIKAFAEKASVSIGSGSPMP</sequence>
<keyword evidence="2" id="KW-1185">Reference proteome</keyword>
<gene>
    <name evidence="1" type="ORF">SMRZ_LOCUS22687</name>
</gene>
<dbReference type="AlphaFoldDB" id="A0A183N312"/>
<proteinExistence type="predicted"/>
<organism evidence="1 2">
    <name type="scientific">Schistosoma margrebowiei</name>
    <dbReference type="NCBI Taxonomy" id="48269"/>
    <lineage>
        <taxon>Eukaryota</taxon>
        <taxon>Metazoa</taxon>
        <taxon>Spiralia</taxon>
        <taxon>Lophotrochozoa</taxon>
        <taxon>Platyhelminthes</taxon>
        <taxon>Trematoda</taxon>
        <taxon>Digenea</taxon>
        <taxon>Strigeidida</taxon>
        <taxon>Schistosomatoidea</taxon>
        <taxon>Schistosomatidae</taxon>
        <taxon>Schistosoma</taxon>
    </lineage>
</organism>
<protein>
    <submittedName>
        <fullName evidence="1">Uncharacterized protein</fullName>
    </submittedName>
</protein>
<dbReference type="PANTHER" id="PTHR47027:SF25">
    <property type="entry name" value="REVERSE TRANSCRIPTASE DOMAIN-CONTAINING PROTEIN"/>
    <property type="match status" value="1"/>
</dbReference>
<evidence type="ECO:0000313" key="2">
    <source>
        <dbReference type="Proteomes" id="UP000277204"/>
    </source>
</evidence>
<dbReference type="EMBL" id="UZAI01019292">
    <property type="protein sequence ID" value="VDP44215.1"/>
    <property type="molecule type" value="Genomic_DNA"/>
</dbReference>
<dbReference type="PANTHER" id="PTHR47027">
    <property type="entry name" value="REVERSE TRANSCRIPTASE DOMAIN-CONTAINING PROTEIN"/>
    <property type="match status" value="1"/>
</dbReference>